<reference evidence="2" key="1">
    <citation type="submission" date="2024-06" db="UniProtKB">
        <authorList>
            <consortium name="Ensembl"/>
        </authorList>
    </citation>
    <scope>IDENTIFICATION</scope>
</reference>
<organism evidence="2">
    <name type="scientific">Mustela putorius furo</name>
    <name type="common">European domestic ferret</name>
    <name type="synonym">Mustela furo</name>
    <dbReference type="NCBI Taxonomy" id="9669"/>
    <lineage>
        <taxon>Eukaryota</taxon>
        <taxon>Metazoa</taxon>
        <taxon>Chordata</taxon>
        <taxon>Craniata</taxon>
        <taxon>Vertebrata</taxon>
        <taxon>Euteleostomi</taxon>
        <taxon>Mammalia</taxon>
        <taxon>Eutheria</taxon>
        <taxon>Laurasiatheria</taxon>
        <taxon>Carnivora</taxon>
        <taxon>Caniformia</taxon>
        <taxon>Musteloidea</taxon>
        <taxon>Mustelidae</taxon>
        <taxon>Mustelinae</taxon>
        <taxon>Mustela</taxon>
    </lineage>
</organism>
<dbReference type="EMBL" id="AEYP01093575">
    <property type="status" value="NOT_ANNOTATED_CDS"/>
    <property type="molecule type" value="Genomic_DNA"/>
</dbReference>
<feature type="region of interest" description="Disordered" evidence="1">
    <location>
        <begin position="38"/>
        <end position="63"/>
    </location>
</feature>
<dbReference type="Ensembl" id="ENSMPUT00000004474.1">
    <property type="protein sequence ID" value="ENSMPUP00000004398.1"/>
    <property type="gene ID" value="ENSMPUG00000004431.1"/>
</dbReference>
<feature type="region of interest" description="Disordered" evidence="1">
    <location>
        <begin position="77"/>
        <end position="138"/>
    </location>
</feature>
<proteinExistence type="predicted"/>
<evidence type="ECO:0000313" key="2">
    <source>
        <dbReference type="Ensembl" id="ENSMPUP00000004398.1"/>
    </source>
</evidence>
<evidence type="ECO:0000256" key="1">
    <source>
        <dbReference type="SAM" id="MobiDB-lite"/>
    </source>
</evidence>
<name>M3XZ97_MUSPF</name>
<protein>
    <submittedName>
        <fullName evidence="2">Uncharacterized protein</fullName>
    </submittedName>
</protein>
<dbReference type="AlphaFoldDB" id="M3XZ97"/>
<sequence>DAGVGPNDFRTHRPWQLTQQVLAKANVSLLVWGEEVIPDSAQGTGSPGPAQEPGGKDGALARPQSLVLLVTRKSADGTGCPGGWGLGPGWAGGGRLPPRLEEPHRGHHRGPGRLPTSPLGASAPHTLTPMYTHSHRNA</sequence>
<dbReference type="HOGENOM" id="CLU_1859831_0_0_1"/>
<dbReference type="InParanoid" id="M3XZ97"/>
<feature type="compositionally biased region" description="Gly residues" evidence="1">
    <location>
        <begin position="79"/>
        <end position="95"/>
    </location>
</feature>
<accession>M3XZ97</accession>